<dbReference type="AlphaFoldDB" id="A0A4R9BGL4"/>
<accession>A0A4R9BGL4</accession>
<reference evidence="2 3" key="1">
    <citation type="submission" date="2019-03" db="EMBL/GenBank/DDBJ databases">
        <title>Genomics of glacier-inhabiting Cryobacterium strains.</title>
        <authorList>
            <person name="Liu Q."/>
            <person name="Xin Y.-H."/>
        </authorList>
    </citation>
    <scope>NUCLEOTIDE SEQUENCE [LARGE SCALE GENOMIC DNA]</scope>
    <source>
        <strain evidence="2 3">Sr59</strain>
    </source>
</reference>
<evidence type="ECO:0000313" key="3">
    <source>
        <dbReference type="Proteomes" id="UP000298468"/>
    </source>
</evidence>
<feature type="region of interest" description="Disordered" evidence="1">
    <location>
        <begin position="388"/>
        <end position="426"/>
    </location>
</feature>
<gene>
    <name evidence="2" type="ORF">E3T61_20015</name>
</gene>
<dbReference type="RefSeq" id="WP_134642595.1">
    <property type="nucleotide sequence ID" value="NZ_SOHM01000042.1"/>
</dbReference>
<sequence length="518" mass="56616">MTRFRAEHLTGVVRPWQAVAVWMVAEHVTELIVLRADRLPAGTWNRLIGLCRHTGTRLMLVCHTRQTPDPLDAVLTGICHRVLTDLPEPLALHDPADLTRVIEESQPGRRDTDELPALPAAGVAHFRAEAYRQLDPAAFARDDAAYQHGQQTADDWLISPAPEEVWNGTEHVQRFLTALVHDSPTRAHTLARLRGAQTAFLAHGLLLGLPPARDLMDVLSGPGLNALPVSPDVLQRIRTGVAHPMVAAGVVTALFSGISPQVMSYTVLADQPPDLAALRLVWRAPATKTAPNLVAQTAPTVSTWAVFHVPVAARPLLHAAADFAMRQQPTDARQRLIEPPAATKKRIQAAAAHCQIALPSAPPTLEAAWQIRVTCTQIDAPTIRPAASYPAGQSPMSRFLGQPRTPVSTRHAPAKKPTANDQAHDRWHGRRPLTADTAASVLHLIHAHLGDIAPHGQHGRPAGHSWPLIRRQLAHYPRDQDGNPTTLEPHPDVLYALGLTDHPAQNLRERTYARHEDQ</sequence>
<organism evidence="2 3">
    <name type="scientific">Cryobacterium lactosi</name>
    <dbReference type="NCBI Taxonomy" id="1259202"/>
    <lineage>
        <taxon>Bacteria</taxon>
        <taxon>Bacillati</taxon>
        <taxon>Actinomycetota</taxon>
        <taxon>Actinomycetes</taxon>
        <taxon>Micrococcales</taxon>
        <taxon>Microbacteriaceae</taxon>
        <taxon>Cryobacterium</taxon>
    </lineage>
</organism>
<evidence type="ECO:0000313" key="2">
    <source>
        <dbReference type="EMBL" id="TFD84054.1"/>
    </source>
</evidence>
<keyword evidence="3" id="KW-1185">Reference proteome</keyword>
<comment type="caution">
    <text evidence="2">The sequence shown here is derived from an EMBL/GenBank/DDBJ whole genome shotgun (WGS) entry which is preliminary data.</text>
</comment>
<evidence type="ECO:0000256" key="1">
    <source>
        <dbReference type="SAM" id="MobiDB-lite"/>
    </source>
</evidence>
<dbReference type="EMBL" id="SOHM01000042">
    <property type="protein sequence ID" value="TFD84054.1"/>
    <property type="molecule type" value="Genomic_DNA"/>
</dbReference>
<name>A0A4R9BGL4_9MICO</name>
<dbReference type="Proteomes" id="UP000298468">
    <property type="component" value="Unassembled WGS sequence"/>
</dbReference>
<protein>
    <submittedName>
        <fullName evidence="2">Uncharacterized protein</fullName>
    </submittedName>
</protein>
<dbReference type="OrthoDB" id="4504263at2"/>
<proteinExistence type="predicted"/>